<dbReference type="OrthoDB" id="9810372at2"/>
<gene>
    <name evidence="1" type="ORF">AQ619_10385</name>
</gene>
<dbReference type="PANTHER" id="PTHR18964">
    <property type="entry name" value="ROK (REPRESSOR, ORF, KINASE) FAMILY"/>
    <property type="match status" value="1"/>
</dbReference>
<dbReference type="PROSITE" id="PS01125">
    <property type="entry name" value="ROK"/>
    <property type="match status" value="1"/>
</dbReference>
<dbReference type="Proteomes" id="UP000056905">
    <property type="component" value="Chromosome"/>
</dbReference>
<dbReference type="AlphaFoldDB" id="A0A0P0NZZ4"/>
<dbReference type="STRING" id="69395.AQ619_10385"/>
<dbReference type="KEGG" id="chq:AQ619_10385"/>
<protein>
    <submittedName>
        <fullName evidence="1">Transcriptional regulator</fullName>
    </submittedName>
</protein>
<dbReference type="Gene3D" id="3.30.420.40">
    <property type="match status" value="2"/>
</dbReference>
<sequence>MIRFGVDFGGTKIEVAALDRSGQFVARVRKPNPGSYEAALEVVADLLADAECMAGSSAARLGLGIPGSISPRTGLIRNANSVYLNGRTFAQDLEARLARPVRLANDANCLALSEAADGAGAGQAVVFAAILGTGCGGGLVVDGRIIEGRNGIAGEWGHMPLPWPRPDDEPAPACWCGRKGCLETWIAGPAFARDAGHPTGQSVMAAIETGDAGAISALDRLIDRTGRALALICDMVDPDVIVLGGGLSNIAALYDRLPAAIAPHVFSDTFETPVRKAAHGDSSGVRGAVWLWPLDDA</sequence>
<evidence type="ECO:0000313" key="2">
    <source>
        <dbReference type="Proteomes" id="UP000056905"/>
    </source>
</evidence>
<dbReference type="Pfam" id="PF00480">
    <property type="entry name" value="ROK"/>
    <property type="match status" value="1"/>
</dbReference>
<organism evidence="1 2">
    <name type="scientific">Caulobacter henricii</name>
    <dbReference type="NCBI Taxonomy" id="69395"/>
    <lineage>
        <taxon>Bacteria</taxon>
        <taxon>Pseudomonadati</taxon>
        <taxon>Pseudomonadota</taxon>
        <taxon>Alphaproteobacteria</taxon>
        <taxon>Caulobacterales</taxon>
        <taxon>Caulobacteraceae</taxon>
        <taxon>Caulobacter</taxon>
    </lineage>
</organism>
<dbReference type="SUPFAM" id="SSF53067">
    <property type="entry name" value="Actin-like ATPase domain"/>
    <property type="match status" value="1"/>
</dbReference>
<dbReference type="InterPro" id="IPR049874">
    <property type="entry name" value="ROK_cs"/>
</dbReference>
<dbReference type="PANTHER" id="PTHR18964:SF174">
    <property type="entry name" value="D-ALLOSE KINASE-RELATED"/>
    <property type="match status" value="1"/>
</dbReference>
<dbReference type="InterPro" id="IPR043129">
    <property type="entry name" value="ATPase_NBD"/>
</dbReference>
<dbReference type="GO" id="GO:0004396">
    <property type="term" value="F:hexokinase activity"/>
    <property type="evidence" value="ECO:0007669"/>
    <property type="project" value="TreeGrafter"/>
</dbReference>
<dbReference type="InterPro" id="IPR000600">
    <property type="entry name" value="ROK"/>
</dbReference>
<dbReference type="RefSeq" id="WP_062147009.1">
    <property type="nucleotide sequence ID" value="NZ_CP013002.1"/>
</dbReference>
<dbReference type="CDD" id="cd24066">
    <property type="entry name" value="ASKHA_NBD_ROK_EcFRK-like"/>
    <property type="match status" value="1"/>
</dbReference>
<evidence type="ECO:0000313" key="1">
    <source>
        <dbReference type="EMBL" id="ALL13717.1"/>
    </source>
</evidence>
<proteinExistence type="predicted"/>
<reference evidence="1 2" key="1">
    <citation type="submission" date="2015-10" db="EMBL/GenBank/DDBJ databases">
        <title>Conservation of the essential genome among Caulobacter and Brevundimonas species.</title>
        <authorList>
            <person name="Scott D."/>
            <person name="Ely B."/>
        </authorList>
    </citation>
    <scope>NUCLEOTIDE SEQUENCE [LARGE SCALE GENOMIC DNA]</scope>
    <source>
        <strain evidence="1 2">CB4</strain>
    </source>
</reference>
<name>A0A0P0NZZ4_9CAUL</name>
<keyword evidence="2" id="KW-1185">Reference proteome</keyword>
<dbReference type="EMBL" id="CP013002">
    <property type="protein sequence ID" value="ALL13717.1"/>
    <property type="molecule type" value="Genomic_DNA"/>
</dbReference>
<accession>A0A0P0NZZ4</accession>